<keyword evidence="10" id="KW-0282">Flagellum</keyword>
<evidence type="ECO:0000256" key="4">
    <source>
        <dbReference type="ARBA" id="ARBA00022475"/>
    </source>
</evidence>
<dbReference type="NCBIfam" id="TIGR01402">
    <property type="entry name" value="fliQ"/>
    <property type="match status" value="1"/>
</dbReference>
<name>A0A2U3PYV9_9BRAD</name>
<evidence type="ECO:0000256" key="9">
    <source>
        <dbReference type="RuleBase" id="RU364090"/>
    </source>
</evidence>
<gene>
    <name evidence="9 10" type="primary">fliQ</name>
    <name evidence="10" type="ORF">BRAD3257_3308</name>
</gene>
<dbReference type="GO" id="GO:0005886">
    <property type="term" value="C:plasma membrane"/>
    <property type="evidence" value="ECO:0007669"/>
    <property type="project" value="UniProtKB-SubCell"/>
</dbReference>
<keyword evidence="10" id="KW-0969">Cilium</keyword>
<keyword evidence="6 9" id="KW-1133">Transmembrane helix</keyword>
<keyword evidence="8 9" id="KW-0975">Bacterial flagellum</keyword>
<evidence type="ECO:0000256" key="3">
    <source>
        <dbReference type="ARBA" id="ARBA00021718"/>
    </source>
</evidence>
<dbReference type="PIRSF" id="PIRSF004669">
    <property type="entry name" value="FliQ"/>
    <property type="match status" value="1"/>
</dbReference>
<comment type="function">
    <text evidence="9">Role in flagellar biosynthesis.</text>
</comment>
<evidence type="ECO:0000256" key="8">
    <source>
        <dbReference type="ARBA" id="ARBA00023143"/>
    </source>
</evidence>
<comment type="subcellular location">
    <subcellularLocation>
        <location evidence="1 9">Cell membrane</location>
        <topology evidence="1">Multi-pass membrane protein</topology>
    </subcellularLocation>
    <subcellularLocation>
        <location evidence="9">Bacterial flagellum basal body</location>
    </subcellularLocation>
</comment>
<dbReference type="PANTHER" id="PTHR34040">
    <property type="entry name" value="FLAGELLAR BIOSYNTHETIC PROTEIN FLIQ"/>
    <property type="match status" value="1"/>
</dbReference>
<feature type="transmembrane region" description="Helical" evidence="9">
    <location>
        <begin position="22"/>
        <end position="47"/>
    </location>
</feature>
<sequence>MKIEQGILTMTGPETLDVARDAIWTIVIVSSPLMVVGLVVGVVVSLFQALTQIQEQTLIYVPKILAIFATMLLALPFMADSLHAHMLRISSRIIGG</sequence>
<dbReference type="GO" id="GO:0009425">
    <property type="term" value="C:bacterial-type flagellum basal body"/>
    <property type="evidence" value="ECO:0007669"/>
    <property type="project" value="UniProtKB-SubCell"/>
</dbReference>
<dbReference type="GO" id="GO:0009306">
    <property type="term" value="P:protein secretion"/>
    <property type="evidence" value="ECO:0007669"/>
    <property type="project" value="InterPro"/>
</dbReference>
<dbReference type="InterPro" id="IPR002191">
    <property type="entry name" value="Bac_export_3"/>
</dbReference>
<dbReference type="NCBIfam" id="NF004671">
    <property type="entry name" value="PRK06010.1"/>
    <property type="match status" value="1"/>
</dbReference>
<evidence type="ECO:0000256" key="7">
    <source>
        <dbReference type="ARBA" id="ARBA00023136"/>
    </source>
</evidence>
<evidence type="ECO:0000256" key="2">
    <source>
        <dbReference type="ARBA" id="ARBA00006156"/>
    </source>
</evidence>
<accession>A0A2U3PYV9</accession>
<evidence type="ECO:0000256" key="5">
    <source>
        <dbReference type="ARBA" id="ARBA00022692"/>
    </source>
</evidence>
<dbReference type="GO" id="GO:0044780">
    <property type="term" value="P:bacterial-type flagellum assembly"/>
    <property type="evidence" value="ECO:0007669"/>
    <property type="project" value="InterPro"/>
</dbReference>
<comment type="similarity">
    <text evidence="2 9">Belongs to the FliQ/MopD/SpaQ family.</text>
</comment>
<evidence type="ECO:0000313" key="11">
    <source>
        <dbReference type="Proteomes" id="UP000246085"/>
    </source>
</evidence>
<dbReference type="InterPro" id="IPR006305">
    <property type="entry name" value="FliQ"/>
</dbReference>
<protein>
    <recommendedName>
        <fullName evidence="3 9">Flagellar biosynthetic protein FliQ</fullName>
    </recommendedName>
</protein>
<dbReference type="KEGG" id="bvz:BRAD3257_3308"/>
<dbReference type="Proteomes" id="UP000246085">
    <property type="component" value="Chromosome BRAD3257"/>
</dbReference>
<evidence type="ECO:0000313" key="10">
    <source>
        <dbReference type="EMBL" id="SPP94344.1"/>
    </source>
</evidence>
<organism evidence="10 11">
    <name type="scientific">Bradyrhizobium vignae</name>
    <dbReference type="NCBI Taxonomy" id="1549949"/>
    <lineage>
        <taxon>Bacteria</taxon>
        <taxon>Pseudomonadati</taxon>
        <taxon>Pseudomonadota</taxon>
        <taxon>Alphaproteobacteria</taxon>
        <taxon>Hyphomicrobiales</taxon>
        <taxon>Nitrobacteraceae</taxon>
        <taxon>Bradyrhizobium</taxon>
    </lineage>
</organism>
<keyword evidence="10" id="KW-0966">Cell projection</keyword>
<feature type="transmembrane region" description="Helical" evidence="9">
    <location>
        <begin position="59"/>
        <end position="79"/>
    </location>
</feature>
<proteinExistence type="inferred from homology"/>
<evidence type="ECO:0000256" key="1">
    <source>
        <dbReference type="ARBA" id="ARBA00004651"/>
    </source>
</evidence>
<dbReference type="PANTHER" id="PTHR34040:SF2">
    <property type="entry name" value="FLAGELLAR BIOSYNTHETIC PROTEIN FLIQ"/>
    <property type="match status" value="1"/>
</dbReference>
<evidence type="ECO:0000256" key="6">
    <source>
        <dbReference type="ARBA" id="ARBA00022989"/>
    </source>
</evidence>
<dbReference type="AlphaFoldDB" id="A0A2U3PYV9"/>
<keyword evidence="7 9" id="KW-0472">Membrane</keyword>
<keyword evidence="4 9" id="KW-1003">Cell membrane</keyword>
<dbReference type="Pfam" id="PF01313">
    <property type="entry name" value="Bac_export_3"/>
    <property type="match status" value="1"/>
</dbReference>
<keyword evidence="5 9" id="KW-0812">Transmembrane</keyword>
<dbReference type="PRINTS" id="PR00952">
    <property type="entry name" value="TYPE3IMQPROT"/>
</dbReference>
<dbReference type="EMBL" id="LS398110">
    <property type="protein sequence ID" value="SPP94344.1"/>
    <property type="molecule type" value="Genomic_DNA"/>
</dbReference>
<reference evidence="10 11" key="1">
    <citation type="submission" date="2018-03" db="EMBL/GenBank/DDBJ databases">
        <authorList>
            <person name="Gully D."/>
        </authorList>
    </citation>
    <scope>NUCLEOTIDE SEQUENCE [LARGE SCALE GENOMIC DNA]</scope>
    <source>
        <strain evidence="10">ORS3257</strain>
    </source>
</reference>